<dbReference type="GO" id="GO:0016020">
    <property type="term" value="C:membrane"/>
    <property type="evidence" value="ECO:0007669"/>
    <property type="project" value="UniProtKB-SubCell"/>
</dbReference>
<keyword evidence="7 8" id="KW-0472">Membrane</keyword>
<dbReference type="AlphaFoldDB" id="A0AAV9IZU6"/>
<gene>
    <name evidence="11" type="ORF">CDCA_CDCA14G3857</name>
</gene>
<sequence length="309" mass="33172">MNSAEAPVDVAVAIPPSTHLTAGALSGAFAASVTQPLDVVKTRMQAEPVERRQLPRYTGVRQALRVIATEEGARGLFVGLAPSVLALVPALSSFFTVYTSTKRWAFGVDPNGRGDTPLASGVSAGTAWVVTAMLTNPLWVVRTRIITQILREGKVCQQSSTSPRGMSIVRATQGIVREEGFRGLYRGTAVAMAGFPAASVQFALYEPMKSMLLSESSASSPPNVVCLAVASSVSSFVSQMVCFPLEVVRTRIQSGMEGPDMRLFALIRRMLARKGLRSFYRGLMPSMLRTVPNSAAALVSYEFFLSMLT</sequence>
<dbReference type="Gene3D" id="1.50.40.10">
    <property type="entry name" value="Mitochondrial carrier domain"/>
    <property type="match status" value="2"/>
</dbReference>
<feature type="repeat" description="Solcar" evidence="8">
    <location>
        <begin position="222"/>
        <end position="307"/>
    </location>
</feature>
<keyword evidence="5" id="KW-0677">Repeat</keyword>
<evidence type="ECO:0000313" key="11">
    <source>
        <dbReference type="EMBL" id="KAK4537832.1"/>
    </source>
</evidence>
<dbReference type="InterPro" id="IPR018108">
    <property type="entry name" value="MCP_transmembrane"/>
</dbReference>
<dbReference type="GO" id="GO:0015215">
    <property type="term" value="F:nucleotide transmembrane transporter activity"/>
    <property type="evidence" value="ECO:0007669"/>
    <property type="project" value="UniProtKB-ARBA"/>
</dbReference>
<feature type="transmembrane region" description="Helical" evidence="10">
    <location>
        <begin position="183"/>
        <end position="204"/>
    </location>
</feature>
<reference evidence="11 12" key="1">
    <citation type="submission" date="2022-07" db="EMBL/GenBank/DDBJ databases">
        <title>Genome-wide signatures of adaptation to extreme environments.</title>
        <authorList>
            <person name="Cho C.H."/>
            <person name="Yoon H.S."/>
        </authorList>
    </citation>
    <scope>NUCLEOTIDE SEQUENCE [LARGE SCALE GENOMIC DNA]</scope>
    <source>
        <strain evidence="11 12">DBV 063 E5</strain>
    </source>
</reference>
<keyword evidence="12" id="KW-1185">Reference proteome</keyword>
<dbReference type="PROSITE" id="PS50920">
    <property type="entry name" value="SOLCAR"/>
    <property type="match status" value="3"/>
</dbReference>
<dbReference type="PANTHER" id="PTHR45683">
    <property type="entry name" value="MITOCHONDRIAL NICOTINAMIDE ADENINE DINUCLEOTIDE TRANSPORTER 1-RELATED-RELATED"/>
    <property type="match status" value="1"/>
</dbReference>
<organism evidence="11 12">
    <name type="scientific">Cyanidium caldarium</name>
    <name type="common">Red alga</name>
    <dbReference type="NCBI Taxonomy" id="2771"/>
    <lineage>
        <taxon>Eukaryota</taxon>
        <taxon>Rhodophyta</taxon>
        <taxon>Bangiophyceae</taxon>
        <taxon>Cyanidiales</taxon>
        <taxon>Cyanidiaceae</taxon>
        <taxon>Cyanidium</taxon>
    </lineage>
</organism>
<feature type="repeat" description="Solcar" evidence="8">
    <location>
        <begin position="115"/>
        <end position="211"/>
    </location>
</feature>
<evidence type="ECO:0000256" key="8">
    <source>
        <dbReference type="PROSITE-ProRule" id="PRU00282"/>
    </source>
</evidence>
<comment type="caution">
    <text evidence="11">The sequence shown here is derived from an EMBL/GenBank/DDBJ whole genome shotgun (WGS) entry which is preliminary data.</text>
</comment>
<evidence type="ECO:0000256" key="6">
    <source>
        <dbReference type="ARBA" id="ARBA00022989"/>
    </source>
</evidence>
<dbReference type="InterPro" id="IPR044712">
    <property type="entry name" value="SLC25A32-like"/>
</dbReference>
<comment type="subcellular location">
    <subcellularLocation>
        <location evidence="1">Membrane</location>
        <topology evidence="1">Multi-pass membrane protein</topology>
    </subcellularLocation>
</comment>
<accession>A0AAV9IZU6</accession>
<name>A0AAV9IZU6_CYACA</name>
<evidence type="ECO:0000256" key="7">
    <source>
        <dbReference type="ARBA" id="ARBA00023136"/>
    </source>
</evidence>
<evidence type="ECO:0000256" key="3">
    <source>
        <dbReference type="ARBA" id="ARBA00022448"/>
    </source>
</evidence>
<evidence type="ECO:0000256" key="1">
    <source>
        <dbReference type="ARBA" id="ARBA00004141"/>
    </source>
</evidence>
<feature type="transmembrane region" description="Helical" evidence="10">
    <location>
        <begin position="75"/>
        <end position="98"/>
    </location>
</feature>
<dbReference type="EMBL" id="JANCYW010000014">
    <property type="protein sequence ID" value="KAK4537832.1"/>
    <property type="molecule type" value="Genomic_DNA"/>
</dbReference>
<dbReference type="SUPFAM" id="SSF103506">
    <property type="entry name" value="Mitochondrial carrier"/>
    <property type="match status" value="1"/>
</dbReference>
<feature type="repeat" description="Solcar" evidence="8">
    <location>
        <begin position="14"/>
        <end position="104"/>
    </location>
</feature>
<proteinExistence type="inferred from homology"/>
<dbReference type="PRINTS" id="PR00926">
    <property type="entry name" value="MITOCARRIER"/>
</dbReference>
<evidence type="ECO:0000256" key="4">
    <source>
        <dbReference type="ARBA" id="ARBA00022692"/>
    </source>
</evidence>
<feature type="transmembrane region" description="Helical" evidence="10">
    <location>
        <begin position="118"/>
        <end position="141"/>
    </location>
</feature>
<dbReference type="Pfam" id="PF00153">
    <property type="entry name" value="Mito_carr"/>
    <property type="match status" value="3"/>
</dbReference>
<comment type="similarity">
    <text evidence="2 9">Belongs to the mitochondrial carrier (TC 2.A.29) family.</text>
</comment>
<evidence type="ECO:0000256" key="9">
    <source>
        <dbReference type="RuleBase" id="RU000488"/>
    </source>
</evidence>
<keyword evidence="6 10" id="KW-1133">Transmembrane helix</keyword>
<dbReference type="Proteomes" id="UP001301350">
    <property type="component" value="Unassembled WGS sequence"/>
</dbReference>
<evidence type="ECO:0008006" key="13">
    <source>
        <dbReference type="Google" id="ProtNLM"/>
    </source>
</evidence>
<evidence type="ECO:0000313" key="12">
    <source>
        <dbReference type="Proteomes" id="UP001301350"/>
    </source>
</evidence>
<keyword evidence="4 8" id="KW-0812">Transmembrane</keyword>
<dbReference type="InterPro" id="IPR023395">
    <property type="entry name" value="MCP_dom_sf"/>
</dbReference>
<dbReference type="InterPro" id="IPR002067">
    <property type="entry name" value="MCP"/>
</dbReference>
<evidence type="ECO:0000256" key="5">
    <source>
        <dbReference type="ARBA" id="ARBA00022737"/>
    </source>
</evidence>
<evidence type="ECO:0000256" key="2">
    <source>
        <dbReference type="ARBA" id="ARBA00006375"/>
    </source>
</evidence>
<keyword evidence="3 9" id="KW-0813">Transport</keyword>
<evidence type="ECO:0000256" key="10">
    <source>
        <dbReference type="SAM" id="Phobius"/>
    </source>
</evidence>
<protein>
    <recommendedName>
        <fullName evidence="13">Mitochondrial carrier protein</fullName>
    </recommendedName>
</protein>